<feature type="compositionally biased region" description="Low complexity" evidence="1">
    <location>
        <begin position="8"/>
        <end position="20"/>
    </location>
</feature>
<gene>
    <name evidence="2" type="ORF">PCASD_04732</name>
</gene>
<accession>A0A2N5UZ00</accession>
<dbReference type="EMBL" id="PGCI01000073">
    <property type="protein sequence ID" value="PLW42954.1"/>
    <property type="molecule type" value="Genomic_DNA"/>
</dbReference>
<evidence type="ECO:0000256" key="1">
    <source>
        <dbReference type="SAM" id="MobiDB-lite"/>
    </source>
</evidence>
<sequence length="67" mass="7204">MVNGAGCPSTPHPTSSSQSIPGSSYLLPHFFLPIFDISYPTPKLTKVRKSKPVCTSPSAAQDYHSLQ</sequence>
<dbReference type="AlphaFoldDB" id="A0A2N5UZ00"/>
<organism evidence="2 3">
    <name type="scientific">Puccinia coronata f. sp. avenae</name>
    <dbReference type="NCBI Taxonomy" id="200324"/>
    <lineage>
        <taxon>Eukaryota</taxon>
        <taxon>Fungi</taxon>
        <taxon>Dikarya</taxon>
        <taxon>Basidiomycota</taxon>
        <taxon>Pucciniomycotina</taxon>
        <taxon>Pucciniomycetes</taxon>
        <taxon>Pucciniales</taxon>
        <taxon>Pucciniaceae</taxon>
        <taxon>Puccinia</taxon>
    </lineage>
</organism>
<feature type="region of interest" description="Disordered" evidence="1">
    <location>
        <begin position="1"/>
        <end position="20"/>
    </location>
</feature>
<evidence type="ECO:0000313" key="2">
    <source>
        <dbReference type="EMBL" id="PLW42954.1"/>
    </source>
</evidence>
<dbReference type="Proteomes" id="UP000235392">
    <property type="component" value="Unassembled WGS sequence"/>
</dbReference>
<protein>
    <submittedName>
        <fullName evidence="2">Uncharacterized protein</fullName>
    </submittedName>
</protein>
<evidence type="ECO:0000313" key="3">
    <source>
        <dbReference type="Proteomes" id="UP000235392"/>
    </source>
</evidence>
<name>A0A2N5UZ00_9BASI</name>
<comment type="caution">
    <text evidence="2">The sequence shown here is derived from an EMBL/GenBank/DDBJ whole genome shotgun (WGS) entry which is preliminary data.</text>
</comment>
<reference evidence="2 3" key="1">
    <citation type="submission" date="2017-11" db="EMBL/GenBank/DDBJ databases">
        <title>De novo assembly and phasing of dikaryotic genomes from two isolates of Puccinia coronata f. sp. avenae, the causal agent of oat crown rust.</title>
        <authorList>
            <person name="Miller M.E."/>
            <person name="Zhang Y."/>
            <person name="Omidvar V."/>
            <person name="Sperschneider J."/>
            <person name="Schwessinger B."/>
            <person name="Raley C."/>
            <person name="Palmer J.M."/>
            <person name="Garnica D."/>
            <person name="Upadhyaya N."/>
            <person name="Rathjen J."/>
            <person name="Taylor J.M."/>
            <person name="Park R.F."/>
            <person name="Dodds P.N."/>
            <person name="Hirsch C.D."/>
            <person name="Kianian S.F."/>
            <person name="Figueroa M."/>
        </authorList>
    </citation>
    <scope>NUCLEOTIDE SEQUENCE [LARGE SCALE GENOMIC DNA]</scope>
    <source>
        <strain evidence="2">12SD80</strain>
    </source>
</reference>
<proteinExistence type="predicted"/>